<dbReference type="EMBL" id="ATAE01000018">
    <property type="protein sequence ID" value="ERN53745.1"/>
    <property type="molecule type" value="Genomic_DNA"/>
</dbReference>
<reference evidence="1 2" key="1">
    <citation type="journal article" date="2013" name="Genome Announc.">
        <title>Genome Sequence of the Extreme Obligate Alkaliphile Bacillus marmarensis Strain DSM 21297.</title>
        <authorList>
            <person name="Wernick D.G."/>
            <person name="Choi K.Y."/>
            <person name="Tat C.A."/>
            <person name="Lafontaine Rivera J.G."/>
            <person name="Liao J.C."/>
        </authorList>
    </citation>
    <scope>NUCLEOTIDE SEQUENCE [LARGE SCALE GENOMIC DNA]</scope>
    <source>
        <strain evidence="1 2">DSM 21297</strain>
    </source>
</reference>
<comment type="caution">
    <text evidence="1">The sequence shown here is derived from an EMBL/GenBank/DDBJ whole genome shotgun (WGS) entry which is preliminary data.</text>
</comment>
<evidence type="ECO:0000313" key="1">
    <source>
        <dbReference type="EMBL" id="ERN53745.1"/>
    </source>
</evidence>
<sequence>MTQKPQHIVSIMDFQLTEHQSIFVQFNGYDAILEKKFTGEVKFLGGRPYGDIIHPERSSLSSACREYVRMVLLDKYERGEFR</sequence>
<accession>U6SS51</accession>
<dbReference type="AlphaFoldDB" id="U6SS51"/>
<organism evidence="1 2">
    <name type="scientific">Alkalihalophilus marmarensis DSM 21297</name>
    <dbReference type="NCBI Taxonomy" id="1188261"/>
    <lineage>
        <taxon>Bacteria</taxon>
        <taxon>Bacillati</taxon>
        <taxon>Bacillota</taxon>
        <taxon>Bacilli</taxon>
        <taxon>Bacillales</taxon>
        <taxon>Bacillaceae</taxon>
        <taxon>Alkalihalophilus</taxon>
    </lineage>
</organism>
<gene>
    <name evidence="1" type="ORF">A33I_09710</name>
</gene>
<keyword evidence="2" id="KW-1185">Reference proteome</keyword>
<dbReference type="Proteomes" id="UP000017170">
    <property type="component" value="Unassembled WGS sequence"/>
</dbReference>
<evidence type="ECO:0000313" key="2">
    <source>
        <dbReference type="Proteomes" id="UP000017170"/>
    </source>
</evidence>
<protein>
    <submittedName>
        <fullName evidence="1">Uncharacterized protein</fullName>
    </submittedName>
</protein>
<proteinExistence type="predicted"/>
<name>U6SS51_9BACI</name>